<dbReference type="GO" id="GO:0006465">
    <property type="term" value="P:signal peptide processing"/>
    <property type="evidence" value="ECO:0007669"/>
    <property type="project" value="InterPro"/>
</dbReference>
<dbReference type="InterPro" id="IPR019757">
    <property type="entry name" value="Pept_S26A_signal_pept_1_Lys-AS"/>
</dbReference>
<dbReference type="NCBIfam" id="TIGR02227">
    <property type="entry name" value="sigpep_I_bact"/>
    <property type="match status" value="1"/>
</dbReference>
<dbReference type="GO" id="GO:0009003">
    <property type="term" value="F:signal peptidase activity"/>
    <property type="evidence" value="ECO:0007669"/>
    <property type="project" value="UniProtKB-EC"/>
</dbReference>
<dbReference type="PROSITE" id="PS00501">
    <property type="entry name" value="SPASE_I_1"/>
    <property type="match status" value="1"/>
</dbReference>
<feature type="transmembrane region" description="Helical" evidence="8">
    <location>
        <begin position="7"/>
        <end position="26"/>
    </location>
</feature>
<keyword evidence="5 8" id="KW-0645">Protease</keyword>
<dbReference type="InterPro" id="IPR036286">
    <property type="entry name" value="LexA/Signal_pep-like_sf"/>
</dbReference>
<keyword evidence="12" id="KW-1185">Reference proteome</keyword>
<evidence type="ECO:0000256" key="1">
    <source>
        <dbReference type="ARBA" id="ARBA00000677"/>
    </source>
</evidence>
<comment type="subcellular location">
    <subcellularLocation>
        <location evidence="2">Cell membrane</location>
        <topology evidence="2">Single-pass type II membrane protein</topology>
    </subcellularLocation>
    <subcellularLocation>
        <location evidence="9">Membrane</location>
        <topology evidence="9">Single-pass type II membrane protein</topology>
    </subcellularLocation>
</comment>
<dbReference type="EC" id="3.4.21.89" evidence="4 8"/>
<accession>A0A7U9XVQ1</accession>
<proteinExistence type="inferred from homology"/>
<sequence>MTLRKAYINLSLAFILIMLTVMLYALKVSRLTIGWTMTIYIMTSIVALAAIGFNIVLFKRKKEEINDNYLKKHQFEILDWLTFLSISMMFILILFMFFILPTNVDGSSMKPTLIDSERVLMYHFNYNPKRDDVIIVHVTDRYIDTTGEQVNLSSDYEDQEQVYFVKRVVAIPGDTVTFEEIGTSDVYHILINGEVYQNQYFQIYQVDDPGRLKMISYLDGNNILRENQYFAFGDNESFSYDSRSIGAIHSDDIIGKAVYKLWPFGGISNG</sequence>
<dbReference type="InterPro" id="IPR000223">
    <property type="entry name" value="Pept_S26A_signal_pept_1"/>
</dbReference>
<dbReference type="Gene3D" id="2.10.109.10">
    <property type="entry name" value="Umud Fragment, subunit A"/>
    <property type="match status" value="1"/>
</dbReference>
<dbReference type="PANTHER" id="PTHR43390">
    <property type="entry name" value="SIGNAL PEPTIDASE I"/>
    <property type="match status" value="1"/>
</dbReference>
<evidence type="ECO:0000256" key="2">
    <source>
        <dbReference type="ARBA" id="ARBA00004401"/>
    </source>
</evidence>
<evidence type="ECO:0000256" key="3">
    <source>
        <dbReference type="ARBA" id="ARBA00009370"/>
    </source>
</evidence>
<dbReference type="AlphaFoldDB" id="A0A7U9XVQ1"/>
<keyword evidence="8" id="KW-0472">Membrane</keyword>
<dbReference type="InterPro" id="IPR019756">
    <property type="entry name" value="Pept_S26A_signal_pept_1_Ser-AS"/>
</dbReference>
<evidence type="ECO:0000256" key="4">
    <source>
        <dbReference type="ARBA" id="ARBA00013208"/>
    </source>
</evidence>
<keyword evidence="8" id="KW-0812">Transmembrane</keyword>
<keyword evidence="6 8" id="KW-0378">Hydrolase</keyword>
<feature type="active site" evidence="7">
    <location>
        <position position="108"/>
    </location>
</feature>
<dbReference type="PANTHER" id="PTHR43390:SF1">
    <property type="entry name" value="CHLOROPLAST PROCESSING PEPTIDASE"/>
    <property type="match status" value="1"/>
</dbReference>
<dbReference type="EMBL" id="AP024412">
    <property type="protein sequence ID" value="BCR35587.1"/>
    <property type="molecule type" value="Genomic_DNA"/>
</dbReference>
<feature type="transmembrane region" description="Helical" evidence="8">
    <location>
        <begin position="32"/>
        <end position="57"/>
    </location>
</feature>
<dbReference type="SUPFAM" id="SSF51306">
    <property type="entry name" value="LexA/Signal peptidase"/>
    <property type="match status" value="1"/>
</dbReference>
<evidence type="ECO:0000256" key="8">
    <source>
        <dbReference type="RuleBase" id="RU003993"/>
    </source>
</evidence>
<evidence type="ECO:0000313" key="11">
    <source>
        <dbReference type="EMBL" id="BCR35587.1"/>
    </source>
</evidence>
<dbReference type="PROSITE" id="PS00760">
    <property type="entry name" value="SPASE_I_2"/>
    <property type="match status" value="1"/>
</dbReference>
<dbReference type="InterPro" id="IPR019533">
    <property type="entry name" value="Peptidase_S26"/>
</dbReference>
<comment type="similarity">
    <text evidence="3 9">Belongs to the peptidase S26 family.</text>
</comment>
<evidence type="ECO:0000259" key="10">
    <source>
        <dbReference type="Pfam" id="PF10502"/>
    </source>
</evidence>
<dbReference type="CDD" id="cd06530">
    <property type="entry name" value="S26_SPase_I"/>
    <property type="match status" value="1"/>
</dbReference>
<feature type="transmembrane region" description="Helical" evidence="8">
    <location>
        <begin position="77"/>
        <end position="100"/>
    </location>
</feature>
<dbReference type="GO" id="GO:0005886">
    <property type="term" value="C:plasma membrane"/>
    <property type="evidence" value="ECO:0007669"/>
    <property type="project" value="UniProtKB-SubCell"/>
</dbReference>
<protein>
    <recommendedName>
        <fullName evidence="4 8">Signal peptidase I</fullName>
        <ecNumber evidence="4 8">3.4.21.89</ecNumber>
    </recommendedName>
</protein>
<dbReference type="KEGG" id="manr:MPAN_004800"/>
<dbReference type="PRINTS" id="PR00727">
    <property type="entry name" value="LEADERPTASE"/>
</dbReference>
<dbReference type="Pfam" id="PF10502">
    <property type="entry name" value="Peptidase_S26"/>
    <property type="match status" value="1"/>
</dbReference>
<organism evidence="11 12">
    <name type="scientific">Mariniplasma anaerobium</name>
    <dbReference type="NCBI Taxonomy" id="2735436"/>
    <lineage>
        <taxon>Bacteria</taxon>
        <taxon>Bacillati</taxon>
        <taxon>Mycoplasmatota</taxon>
        <taxon>Mollicutes</taxon>
        <taxon>Acholeplasmatales</taxon>
        <taxon>Acholeplasmataceae</taxon>
        <taxon>Mariniplasma</taxon>
    </lineage>
</organism>
<dbReference type="Proteomes" id="UP000620133">
    <property type="component" value="Chromosome"/>
</dbReference>
<dbReference type="RefSeq" id="WP_176238434.1">
    <property type="nucleotide sequence ID" value="NZ_AP024412.1"/>
</dbReference>
<evidence type="ECO:0000256" key="6">
    <source>
        <dbReference type="ARBA" id="ARBA00022801"/>
    </source>
</evidence>
<evidence type="ECO:0000256" key="9">
    <source>
        <dbReference type="RuleBase" id="RU362042"/>
    </source>
</evidence>
<comment type="catalytic activity">
    <reaction evidence="1 8">
        <text>Cleavage of hydrophobic, N-terminal signal or leader sequences from secreted and periplasmic proteins.</text>
        <dbReference type="EC" id="3.4.21.89"/>
    </reaction>
</comment>
<evidence type="ECO:0000256" key="7">
    <source>
        <dbReference type="PIRSR" id="PIRSR600223-1"/>
    </source>
</evidence>
<dbReference type="GO" id="GO:0004252">
    <property type="term" value="F:serine-type endopeptidase activity"/>
    <property type="evidence" value="ECO:0007669"/>
    <property type="project" value="InterPro"/>
</dbReference>
<feature type="domain" description="Peptidase S26" evidence="10">
    <location>
        <begin position="78"/>
        <end position="262"/>
    </location>
</feature>
<feature type="active site" evidence="7">
    <location>
        <position position="166"/>
    </location>
</feature>
<evidence type="ECO:0000256" key="5">
    <source>
        <dbReference type="ARBA" id="ARBA00022670"/>
    </source>
</evidence>
<evidence type="ECO:0000313" key="12">
    <source>
        <dbReference type="Proteomes" id="UP000620133"/>
    </source>
</evidence>
<reference evidence="11" key="1">
    <citation type="submission" date="2021-01" db="EMBL/GenBank/DDBJ databases">
        <title>Draft genome sequence of Acholeplasmataceae bacterium strain Mahy22.</title>
        <authorList>
            <person name="Watanabe M."/>
            <person name="Kojima H."/>
            <person name="Fukui M."/>
        </authorList>
    </citation>
    <scope>NUCLEOTIDE SEQUENCE</scope>
    <source>
        <strain evidence="11">Mahy22</strain>
    </source>
</reference>
<gene>
    <name evidence="11" type="ORF">MPAN_004800</name>
</gene>
<comment type="caution">
    <text evidence="9">Lacks conserved residue(s) required for the propagation of feature annotation.</text>
</comment>
<keyword evidence="8" id="KW-1133">Transmembrane helix</keyword>
<name>A0A7U9XVQ1_9MOLU</name>